<accession>A0A0A8XWF2</accession>
<protein>
    <submittedName>
        <fullName evidence="1">Uncharacterized protein</fullName>
    </submittedName>
</protein>
<dbReference type="AlphaFoldDB" id="A0A0A8XWF2"/>
<dbReference type="EMBL" id="GBRH01281863">
    <property type="protein sequence ID" value="JAD16032.1"/>
    <property type="molecule type" value="Transcribed_RNA"/>
</dbReference>
<reference evidence="1" key="2">
    <citation type="journal article" date="2015" name="Data Brief">
        <title>Shoot transcriptome of the giant reed, Arundo donax.</title>
        <authorList>
            <person name="Barrero R.A."/>
            <person name="Guerrero F.D."/>
            <person name="Moolhuijzen P."/>
            <person name="Goolsby J.A."/>
            <person name="Tidwell J."/>
            <person name="Bellgard S.E."/>
            <person name="Bellgard M.I."/>
        </authorList>
    </citation>
    <scope>NUCLEOTIDE SEQUENCE</scope>
    <source>
        <tissue evidence="1">Shoot tissue taken approximately 20 cm above the soil surface</tissue>
    </source>
</reference>
<name>A0A0A8XWF2_ARUDO</name>
<organism evidence="1">
    <name type="scientific">Arundo donax</name>
    <name type="common">Giant reed</name>
    <name type="synonym">Donax arundinaceus</name>
    <dbReference type="NCBI Taxonomy" id="35708"/>
    <lineage>
        <taxon>Eukaryota</taxon>
        <taxon>Viridiplantae</taxon>
        <taxon>Streptophyta</taxon>
        <taxon>Embryophyta</taxon>
        <taxon>Tracheophyta</taxon>
        <taxon>Spermatophyta</taxon>
        <taxon>Magnoliopsida</taxon>
        <taxon>Liliopsida</taxon>
        <taxon>Poales</taxon>
        <taxon>Poaceae</taxon>
        <taxon>PACMAD clade</taxon>
        <taxon>Arundinoideae</taxon>
        <taxon>Arundineae</taxon>
        <taxon>Arundo</taxon>
    </lineage>
</organism>
<reference evidence="1" key="1">
    <citation type="submission" date="2014-09" db="EMBL/GenBank/DDBJ databases">
        <authorList>
            <person name="Magalhaes I.L.F."/>
            <person name="Oliveira U."/>
            <person name="Santos F.R."/>
            <person name="Vidigal T.H.D.A."/>
            <person name="Brescovit A.D."/>
            <person name="Santos A.J."/>
        </authorList>
    </citation>
    <scope>NUCLEOTIDE SEQUENCE</scope>
    <source>
        <tissue evidence="1">Shoot tissue taken approximately 20 cm above the soil surface</tissue>
    </source>
</reference>
<sequence length="79" mass="8647">MIRILGLDGGRLSIGHGDDVLSRLGVSTQHTSMCWSSKSNDRPGKFHFTGPFFVVTCETGVVPPRGLCMDNNEKIIRLS</sequence>
<evidence type="ECO:0000313" key="1">
    <source>
        <dbReference type="EMBL" id="JAD16032.1"/>
    </source>
</evidence>
<proteinExistence type="predicted"/>